<dbReference type="InterPro" id="IPR002711">
    <property type="entry name" value="HNH"/>
</dbReference>
<dbReference type="OrthoDB" id="9802901at2"/>
<evidence type="ECO:0000313" key="3">
    <source>
        <dbReference type="EMBL" id="PRP96481.1"/>
    </source>
</evidence>
<dbReference type="AlphaFoldDB" id="A0A2S9XUU4"/>
<reference evidence="3 4" key="1">
    <citation type="submission" date="2018-03" db="EMBL/GenBank/DDBJ databases">
        <title>Draft Genome Sequences of the Obligatory Marine Myxobacteria Enhygromyxa salina SWB007.</title>
        <authorList>
            <person name="Poehlein A."/>
            <person name="Moghaddam J.A."/>
            <person name="Harms H."/>
            <person name="Alanjari M."/>
            <person name="Koenig G.M."/>
            <person name="Daniel R."/>
            <person name="Schaeberle T.F."/>
        </authorList>
    </citation>
    <scope>NUCLEOTIDE SEQUENCE [LARGE SCALE GENOMIC DNA]</scope>
    <source>
        <strain evidence="3 4">SWB007</strain>
    </source>
</reference>
<proteinExistence type="predicted"/>
<evidence type="ECO:0000256" key="1">
    <source>
        <dbReference type="SAM" id="MobiDB-lite"/>
    </source>
</evidence>
<gene>
    <name evidence="3" type="ORF">ENSA7_72960</name>
</gene>
<keyword evidence="3" id="KW-0378">Hydrolase</keyword>
<name>A0A2S9XUU4_9BACT</name>
<feature type="compositionally biased region" description="Basic and acidic residues" evidence="1">
    <location>
        <begin position="36"/>
        <end position="48"/>
    </location>
</feature>
<protein>
    <submittedName>
        <fullName evidence="3">HNH endonuclease</fullName>
    </submittedName>
</protein>
<organism evidence="3 4">
    <name type="scientific">Enhygromyxa salina</name>
    <dbReference type="NCBI Taxonomy" id="215803"/>
    <lineage>
        <taxon>Bacteria</taxon>
        <taxon>Pseudomonadati</taxon>
        <taxon>Myxococcota</taxon>
        <taxon>Polyangia</taxon>
        <taxon>Nannocystales</taxon>
        <taxon>Nannocystaceae</taxon>
        <taxon>Enhygromyxa</taxon>
    </lineage>
</organism>
<dbReference type="GO" id="GO:0003676">
    <property type="term" value="F:nucleic acid binding"/>
    <property type="evidence" value="ECO:0007669"/>
    <property type="project" value="InterPro"/>
</dbReference>
<dbReference type="GO" id="GO:0008270">
    <property type="term" value="F:zinc ion binding"/>
    <property type="evidence" value="ECO:0007669"/>
    <property type="project" value="InterPro"/>
</dbReference>
<accession>A0A2S9XUU4</accession>
<dbReference type="Gene3D" id="1.10.30.50">
    <property type="match status" value="1"/>
</dbReference>
<dbReference type="Pfam" id="PF01844">
    <property type="entry name" value="HNH"/>
    <property type="match status" value="1"/>
</dbReference>
<dbReference type="EMBL" id="PVNL01000135">
    <property type="protein sequence ID" value="PRP96481.1"/>
    <property type="molecule type" value="Genomic_DNA"/>
</dbReference>
<dbReference type="InterPro" id="IPR052892">
    <property type="entry name" value="NA-targeting_endonuclease"/>
</dbReference>
<keyword evidence="3" id="KW-0540">Nuclease</keyword>
<dbReference type="PANTHER" id="PTHR33877">
    <property type="entry name" value="SLL1193 PROTEIN"/>
    <property type="match status" value="1"/>
</dbReference>
<keyword evidence="3" id="KW-0255">Endonuclease</keyword>
<dbReference type="PANTHER" id="PTHR33877:SF2">
    <property type="entry name" value="OS07G0170200 PROTEIN"/>
    <property type="match status" value="1"/>
</dbReference>
<dbReference type="Proteomes" id="UP000238823">
    <property type="component" value="Unassembled WGS sequence"/>
</dbReference>
<evidence type="ECO:0000313" key="4">
    <source>
        <dbReference type="Proteomes" id="UP000238823"/>
    </source>
</evidence>
<evidence type="ECO:0000259" key="2">
    <source>
        <dbReference type="SMART" id="SM00507"/>
    </source>
</evidence>
<dbReference type="SMART" id="SM00507">
    <property type="entry name" value="HNHc"/>
    <property type="match status" value="1"/>
</dbReference>
<feature type="domain" description="HNH nuclease" evidence="2">
    <location>
        <begin position="125"/>
        <end position="178"/>
    </location>
</feature>
<sequence length="223" mass="25593">MRVLQSWRRTPSERHANLPQLGAAKTAKKPGSSPARAHDRAGRTQDRGHRIVSIVTAKDTLLLDQGYQPLRVIPWQRAICMSFLGKVEMVAAHERPIRTVTREYAAPAVVRLLGPYRPQQYIVRFSREGVHVRDRFTCQYCGNRPSRRELTLDHVLPRHRGGPTSWDNIVTACSPCNLRKGGRTPDEANMPLYVRPLRPRWMPPTRTALGLEEIPPPWRDWLF</sequence>
<comment type="caution">
    <text evidence="3">The sequence shown here is derived from an EMBL/GenBank/DDBJ whole genome shotgun (WGS) entry which is preliminary data.</text>
</comment>
<dbReference type="InterPro" id="IPR003615">
    <property type="entry name" value="HNH_nuc"/>
</dbReference>
<dbReference type="CDD" id="cd00085">
    <property type="entry name" value="HNHc"/>
    <property type="match status" value="1"/>
</dbReference>
<feature type="region of interest" description="Disordered" evidence="1">
    <location>
        <begin position="1"/>
        <end position="48"/>
    </location>
</feature>
<dbReference type="GO" id="GO:0004519">
    <property type="term" value="F:endonuclease activity"/>
    <property type="evidence" value="ECO:0007669"/>
    <property type="project" value="UniProtKB-KW"/>
</dbReference>